<dbReference type="RefSeq" id="WP_345266327.1">
    <property type="nucleotide sequence ID" value="NZ_BAABHB010000003.1"/>
</dbReference>
<dbReference type="InterPro" id="IPR011990">
    <property type="entry name" value="TPR-like_helical_dom_sf"/>
</dbReference>
<comment type="caution">
    <text evidence="2">The sequence shown here is derived from an EMBL/GenBank/DDBJ whole genome shotgun (WGS) entry which is preliminary data.</text>
</comment>
<dbReference type="Pfam" id="PF14559">
    <property type="entry name" value="TPR_19"/>
    <property type="match status" value="1"/>
</dbReference>
<sequence>MELSDELLEQINAYLSGRMAVAEKDRFETQLRQDADLRREVASQREIKEGIAMIAQKQRFRQLHADLEKRGLLTETDNSVLKNDNIAAPAEETKVISFPARQSVFRANWTYWAAAATIVLVVGLGWMFFRDQSGGQQVARNEQLFNSVFATDLKPAPILPTDPDRVAAPEITPATLQDSVRLQEAVTALRQGRTQAAIQRLRPMVQRAPGHWQASAQWYLALAYLKNNQPEQARQTLSEIAALNGHPYQQEARALIGQLALSD</sequence>
<name>A0ABP8KA58_9BACT</name>
<organism evidence="2 3">
    <name type="scientific">Nibrella viscosa</name>
    <dbReference type="NCBI Taxonomy" id="1084524"/>
    <lineage>
        <taxon>Bacteria</taxon>
        <taxon>Pseudomonadati</taxon>
        <taxon>Bacteroidota</taxon>
        <taxon>Cytophagia</taxon>
        <taxon>Cytophagales</taxon>
        <taxon>Spirosomataceae</taxon>
        <taxon>Nibrella</taxon>
    </lineage>
</organism>
<keyword evidence="1" id="KW-0472">Membrane</keyword>
<accession>A0ABP8KA58</accession>
<dbReference type="Proteomes" id="UP001500936">
    <property type="component" value="Unassembled WGS sequence"/>
</dbReference>
<evidence type="ECO:0000256" key="1">
    <source>
        <dbReference type="SAM" id="Phobius"/>
    </source>
</evidence>
<evidence type="ECO:0008006" key="4">
    <source>
        <dbReference type="Google" id="ProtNLM"/>
    </source>
</evidence>
<keyword evidence="3" id="KW-1185">Reference proteome</keyword>
<dbReference type="SUPFAM" id="SSF48452">
    <property type="entry name" value="TPR-like"/>
    <property type="match status" value="1"/>
</dbReference>
<evidence type="ECO:0000313" key="2">
    <source>
        <dbReference type="EMBL" id="GAA4403092.1"/>
    </source>
</evidence>
<protein>
    <recommendedName>
        <fullName evidence="4">Tetratricopeptide repeat-containing protein</fullName>
    </recommendedName>
</protein>
<proteinExistence type="predicted"/>
<gene>
    <name evidence="2" type="ORF">GCM10023187_18830</name>
</gene>
<reference evidence="3" key="1">
    <citation type="journal article" date="2019" name="Int. J. Syst. Evol. Microbiol.">
        <title>The Global Catalogue of Microorganisms (GCM) 10K type strain sequencing project: providing services to taxonomists for standard genome sequencing and annotation.</title>
        <authorList>
            <consortium name="The Broad Institute Genomics Platform"/>
            <consortium name="The Broad Institute Genome Sequencing Center for Infectious Disease"/>
            <person name="Wu L."/>
            <person name="Ma J."/>
        </authorList>
    </citation>
    <scope>NUCLEOTIDE SEQUENCE [LARGE SCALE GENOMIC DNA]</scope>
    <source>
        <strain evidence="3">JCM 17925</strain>
    </source>
</reference>
<feature type="transmembrane region" description="Helical" evidence="1">
    <location>
        <begin position="109"/>
        <end position="129"/>
    </location>
</feature>
<keyword evidence="1" id="KW-1133">Transmembrane helix</keyword>
<dbReference type="Gene3D" id="1.25.40.10">
    <property type="entry name" value="Tetratricopeptide repeat domain"/>
    <property type="match status" value="1"/>
</dbReference>
<evidence type="ECO:0000313" key="3">
    <source>
        <dbReference type="Proteomes" id="UP001500936"/>
    </source>
</evidence>
<keyword evidence="1" id="KW-0812">Transmembrane</keyword>
<dbReference type="EMBL" id="BAABHB010000003">
    <property type="protein sequence ID" value="GAA4403092.1"/>
    <property type="molecule type" value="Genomic_DNA"/>
</dbReference>